<evidence type="ECO:0000256" key="4">
    <source>
        <dbReference type="ARBA" id="ARBA00023163"/>
    </source>
</evidence>
<dbReference type="AlphaFoldDB" id="A0A1H4F513"/>
<dbReference type="InterPro" id="IPR039420">
    <property type="entry name" value="WalR-like"/>
</dbReference>
<evidence type="ECO:0000259" key="7">
    <source>
        <dbReference type="PROSITE" id="PS50110"/>
    </source>
</evidence>
<organism evidence="8 9">
    <name type="scientific">Chitinophaga terrae</name>
    <name type="common">ex Kim and Jung 2007</name>
    <dbReference type="NCBI Taxonomy" id="408074"/>
    <lineage>
        <taxon>Bacteria</taxon>
        <taxon>Pseudomonadati</taxon>
        <taxon>Bacteroidota</taxon>
        <taxon>Chitinophagia</taxon>
        <taxon>Chitinophagales</taxon>
        <taxon>Chitinophagaceae</taxon>
        <taxon>Chitinophaga</taxon>
    </lineage>
</organism>
<dbReference type="STRING" id="408074.SAMN05660909_04178"/>
<reference evidence="9" key="1">
    <citation type="submission" date="2016-10" db="EMBL/GenBank/DDBJ databases">
        <authorList>
            <person name="Varghese N."/>
            <person name="Submissions S."/>
        </authorList>
    </citation>
    <scope>NUCLEOTIDE SEQUENCE [LARGE SCALE GENOMIC DNA]</scope>
    <source>
        <strain evidence="9">DSM 23920</strain>
    </source>
</reference>
<dbReference type="PANTHER" id="PTHR43214">
    <property type="entry name" value="TWO-COMPONENT RESPONSE REGULATOR"/>
    <property type="match status" value="1"/>
</dbReference>
<keyword evidence="2" id="KW-0805">Transcription regulation</keyword>
<sequence>MISTAIRILIGDDHPLVTEGLSTLLSERKHLVIAGKAATGKEVLELVKTVPANVLLLDVNLPDMSGIDICLQSKKLCPELYILGLSNFSERSIILNMLHNGASGYLLKSVSIQEMVNAIEVVASGGIYLSKDAQQLLTHQEVFGPNEKPILTAREKEVLELIIQGLTSPQVATRLHISPLTVESHRKSLMQKFKANNAAVLVRKATEWGFA</sequence>
<feature type="modified residue" description="4-aspartylphosphate" evidence="5">
    <location>
        <position position="58"/>
    </location>
</feature>
<evidence type="ECO:0000259" key="6">
    <source>
        <dbReference type="PROSITE" id="PS50043"/>
    </source>
</evidence>
<dbReference type="PROSITE" id="PS50110">
    <property type="entry name" value="RESPONSE_REGULATORY"/>
    <property type="match status" value="1"/>
</dbReference>
<dbReference type="PROSITE" id="PS00622">
    <property type="entry name" value="HTH_LUXR_1"/>
    <property type="match status" value="1"/>
</dbReference>
<dbReference type="PRINTS" id="PR00038">
    <property type="entry name" value="HTHLUXR"/>
</dbReference>
<accession>A0A1H4F513</accession>
<dbReference type="SMART" id="SM00421">
    <property type="entry name" value="HTH_LUXR"/>
    <property type="match status" value="1"/>
</dbReference>
<name>A0A1H4F513_9BACT</name>
<dbReference type="GO" id="GO:0006355">
    <property type="term" value="P:regulation of DNA-templated transcription"/>
    <property type="evidence" value="ECO:0007669"/>
    <property type="project" value="InterPro"/>
</dbReference>
<dbReference type="InterPro" id="IPR001789">
    <property type="entry name" value="Sig_transdc_resp-reg_receiver"/>
</dbReference>
<dbReference type="GO" id="GO:0003677">
    <property type="term" value="F:DNA binding"/>
    <property type="evidence" value="ECO:0007669"/>
    <property type="project" value="UniProtKB-KW"/>
</dbReference>
<dbReference type="GO" id="GO:0000160">
    <property type="term" value="P:phosphorelay signal transduction system"/>
    <property type="evidence" value="ECO:0007669"/>
    <property type="project" value="InterPro"/>
</dbReference>
<dbReference type="Proteomes" id="UP000199656">
    <property type="component" value="Unassembled WGS sequence"/>
</dbReference>
<dbReference type="CDD" id="cd06170">
    <property type="entry name" value="LuxR_C_like"/>
    <property type="match status" value="1"/>
</dbReference>
<evidence type="ECO:0000313" key="9">
    <source>
        <dbReference type="Proteomes" id="UP000199656"/>
    </source>
</evidence>
<evidence type="ECO:0000256" key="3">
    <source>
        <dbReference type="ARBA" id="ARBA00023125"/>
    </source>
</evidence>
<keyword evidence="1 5" id="KW-0597">Phosphoprotein</keyword>
<dbReference type="SUPFAM" id="SSF52172">
    <property type="entry name" value="CheY-like"/>
    <property type="match status" value="1"/>
</dbReference>
<dbReference type="InterPro" id="IPR011006">
    <property type="entry name" value="CheY-like_superfamily"/>
</dbReference>
<evidence type="ECO:0000256" key="5">
    <source>
        <dbReference type="PROSITE-ProRule" id="PRU00169"/>
    </source>
</evidence>
<dbReference type="Pfam" id="PF00072">
    <property type="entry name" value="Response_reg"/>
    <property type="match status" value="1"/>
</dbReference>
<dbReference type="PROSITE" id="PS50043">
    <property type="entry name" value="HTH_LUXR_2"/>
    <property type="match status" value="1"/>
</dbReference>
<dbReference type="SMART" id="SM00448">
    <property type="entry name" value="REC"/>
    <property type="match status" value="1"/>
</dbReference>
<dbReference type="Gene3D" id="3.40.50.2300">
    <property type="match status" value="1"/>
</dbReference>
<keyword evidence="9" id="KW-1185">Reference proteome</keyword>
<keyword evidence="4" id="KW-0804">Transcription</keyword>
<evidence type="ECO:0000256" key="2">
    <source>
        <dbReference type="ARBA" id="ARBA00023015"/>
    </source>
</evidence>
<gene>
    <name evidence="8" type="ORF">SAMN05660909_04178</name>
</gene>
<dbReference type="SUPFAM" id="SSF46894">
    <property type="entry name" value="C-terminal effector domain of the bipartite response regulators"/>
    <property type="match status" value="1"/>
</dbReference>
<dbReference type="PANTHER" id="PTHR43214:SF41">
    <property type="entry name" value="NITRATE_NITRITE RESPONSE REGULATOR PROTEIN NARP"/>
    <property type="match status" value="1"/>
</dbReference>
<dbReference type="CDD" id="cd17535">
    <property type="entry name" value="REC_NarL-like"/>
    <property type="match status" value="1"/>
</dbReference>
<dbReference type="Pfam" id="PF00196">
    <property type="entry name" value="GerE"/>
    <property type="match status" value="1"/>
</dbReference>
<feature type="domain" description="Response regulatory" evidence="7">
    <location>
        <begin position="7"/>
        <end position="123"/>
    </location>
</feature>
<feature type="domain" description="HTH luxR-type" evidence="6">
    <location>
        <begin position="144"/>
        <end position="209"/>
    </location>
</feature>
<evidence type="ECO:0000313" key="8">
    <source>
        <dbReference type="EMBL" id="SEA92373.1"/>
    </source>
</evidence>
<keyword evidence="3" id="KW-0238">DNA-binding</keyword>
<protein>
    <submittedName>
        <fullName evidence="8">Two component transcriptional regulator, LuxR family</fullName>
    </submittedName>
</protein>
<evidence type="ECO:0000256" key="1">
    <source>
        <dbReference type="ARBA" id="ARBA00022553"/>
    </source>
</evidence>
<dbReference type="EMBL" id="FNRL01000022">
    <property type="protein sequence ID" value="SEA92373.1"/>
    <property type="molecule type" value="Genomic_DNA"/>
</dbReference>
<proteinExistence type="predicted"/>
<dbReference type="InterPro" id="IPR016032">
    <property type="entry name" value="Sig_transdc_resp-reg_C-effctor"/>
</dbReference>
<dbReference type="InterPro" id="IPR058245">
    <property type="entry name" value="NreC/VraR/RcsB-like_REC"/>
</dbReference>
<dbReference type="InterPro" id="IPR000792">
    <property type="entry name" value="Tscrpt_reg_LuxR_C"/>
</dbReference>